<reference evidence="1 2" key="1">
    <citation type="submission" date="2013-09" db="EMBL/GenBank/DDBJ databases">
        <title>High correlation between genotypes and phenotypes of environmental bacteria Comamonas testosteroni strains.</title>
        <authorList>
            <person name="Liu L."/>
            <person name="Zhu W."/>
            <person name="Xia X."/>
            <person name="Xu B."/>
            <person name="Luo M."/>
            <person name="Wang G."/>
        </authorList>
    </citation>
    <scope>NUCLEOTIDE SEQUENCE [LARGE SCALE GENOMIC DNA]</scope>
    <source>
        <strain evidence="1 2">JL40</strain>
    </source>
</reference>
<name>A0A096F8Q6_COMTE</name>
<organism evidence="1 2">
    <name type="scientific">Comamonas testosteroni</name>
    <name type="common">Pseudomonas testosteroni</name>
    <dbReference type="NCBI Taxonomy" id="285"/>
    <lineage>
        <taxon>Bacteria</taxon>
        <taxon>Pseudomonadati</taxon>
        <taxon>Pseudomonadota</taxon>
        <taxon>Betaproteobacteria</taxon>
        <taxon>Burkholderiales</taxon>
        <taxon>Comamonadaceae</taxon>
        <taxon>Comamonas</taxon>
    </lineage>
</organism>
<evidence type="ECO:0000313" key="1">
    <source>
        <dbReference type="EMBL" id="KGH26063.1"/>
    </source>
</evidence>
<accession>A0A096F8Q6</accession>
<protein>
    <submittedName>
        <fullName evidence="1">Uncharacterized protein</fullName>
    </submittedName>
</protein>
<proteinExistence type="predicted"/>
<dbReference type="AlphaFoldDB" id="A0A096F8Q6"/>
<comment type="caution">
    <text evidence="1">The sequence shown here is derived from an EMBL/GenBank/DDBJ whole genome shotgun (WGS) entry which is preliminary data.</text>
</comment>
<dbReference type="Proteomes" id="UP000029553">
    <property type="component" value="Unassembled WGS sequence"/>
</dbReference>
<gene>
    <name evidence="1" type="ORF">P353_23920</name>
</gene>
<dbReference type="EMBL" id="AWOR01000078">
    <property type="protein sequence ID" value="KGH26063.1"/>
    <property type="molecule type" value="Genomic_DNA"/>
</dbReference>
<evidence type="ECO:0000313" key="2">
    <source>
        <dbReference type="Proteomes" id="UP000029553"/>
    </source>
</evidence>
<sequence length="58" mass="6889">MRQLSEYRENLSVPIWHISVPFQHINAFLSKSRGAMPPGVRYQLLFFQLQVWSQAKKE</sequence>